<gene>
    <name evidence="1" type="ORF">EI555_001492</name>
</gene>
<dbReference type="AlphaFoldDB" id="A0A4U1EN61"/>
<protein>
    <submittedName>
        <fullName evidence="1">Uncharacterized protein</fullName>
    </submittedName>
</protein>
<dbReference type="Proteomes" id="UP000308365">
    <property type="component" value="Unassembled WGS sequence"/>
</dbReference>
<evidence type="ECO:0000313" key="1">
    <source>
        <dbReference type="EMBL" id="TKC37792.1"/>
    </source>
</evidence>
<proteinExistence type="predicted"/>
<dbReference type="EMBL" id="RWIC01001090">
    <property type="protein sequence ID" value="TKC37792.1"/>
    <property type="molecule type" value="Genomic_DNA"/>
</dbReference>
<organism evidence="1 2">
    <name type="scientific">Monodon monoceros</name>
    <name type="common">Narwhal</name>
    <name type="synonym">Ceratodon monodon</name>
    <dbReference type="NCBI Taxonomy" id="40151"/>
    <lineage>
        <taxon>Eukaryota</taxon>
        <taxon>Metazoa</taxon>
        <taxon>Chordata</taxon>
        <taxon>Craniata</taxon>
        <taxon>Vertebrata</taxon>
        <taxon>Euteleostomi</taxon>
        <taxon>Mammalia</taxon>
        <taxon>Eutheria</taxon>
        <taxon>Laurasiatheria</taxon>
        <taxon>Artiodactyla</taxon>
        <taxon>Whippomorpha</taxon>
        <taxon>Cetacea</taxon>
        <taxon>Odontoceti</taxon>
        <taxon>Monodontidae</taxon>
        <taxon>Monodon</taxon>
    </lineage>
</organism>
<name>A0A4U1EN61_MONMO</name>
<reference evidence="2" key="1">
    <citation type="journal article" date="2019" name="IScience">
        <title>Narwhal Genome Reveals Long-Term Low Genetic Diversity despite Current Large Abundance Size.</title>
        <authorList>
            <person name="Westbury M.V."/>
            <person name="Petersen B."/>
            <person name="Garde E."/>
            <person name="Heide-Jorgensen M.P."/>
            <person name="Lorenzen E.D."/>
        </authorList>
    </citation>
    <scope>NUCLEOTIDE SEQUENCE [LARGE SCALE GENOMIC DNA]</scope>
</reference>
<evidence type="ECO:0000313" key="2">
    <source>
        <dbReference type="Proteomes" id="UP000308365"/>
    </source>
</evidence>
<comment type="caution">
    <text evidence="1">The sequence shown here is derived from an EMBL/GenBank/DDBJ whole genome shotgun (WGS) entry which is preliminary data.</text>
</comment>
<sequence>MYKCEFRKHSEEFKKIHKNANKAKEEINGKEIGGKITYGENMIDRVLSANLGHAQSLNTWPQLMTLQPLVPPS</sequence>
<accession>A0A4U1EN61</accession>